<dbReference type="Proteomes" id="UP001501459">
    <property type="component" value="Unassembled WGS sequence"/>
</dbReference>
<dbReference type="InterPro" id="IPR003820">
    <property type="entry name" value="KdpC"/>
</dbReference>
<dbReference type="HAMAP" id="MF_00276">
    <property type="entry name" value="KdpC"/>
    <property type="match status" value="1"/>
</dbReference>
<dbReference type="Pfam" id="PF02669">
    <property type="entry name" value="KdpC"/>
    <property type="match status" value="1"/>
</dbReference>
<name>A0ABP3JBQ3_9BACI</name>
<dbReference type="PANTHER" id="PTHR30042:SF2">
    <property type="entry name" value="POTASSIUM-TRANSPORTING ATPASE KDPC SUBUNIT"/>
    <property type="match status" value="1"/>
</dbReference>
<keyword evidence="7 11" id="KW-0630">Potassium</keyword>
<keyword evidence="9 11" id="KW-0406">Ion transport</keyword>
<gene>
    <name evidence="11 12" type="primary">kdpC</name>
    <name evidence="12" type="ORF">GCM10008983_23770</name>
</gene>
<comment type="function">
    <text evidence="11">Part of the high-affinity ATP-driven potassium transport (or Kdp) system, which catalyzes the hydrolysis of ATP coupled with the electrogenic transport of potassium into the cytoplasm. This subunit acts as a catalytic chaperone that increases the ATP-binding affinity of the ATP-hydrolyzing subunit KdpB by the formation of a transient KdpB/KdpC/ATP ternary complex.</text>
</comment>
<accession>A0ABP3JBQ3</accession>
<evidence type="ECO:0000256" key="5">
    <source>
        <dbReference type="ARBA" id="ARBA00022741"/>
    </source>
</evidence>
<keyword evidence="6 11" id="KW-0067">ATP-binding</keyword>
<evidence type="ECO:0000256" key="11">
    <source>
        <dbReference type="HAMAP-Rule" id="MF_00276"/>
    </source>
</evidence>
<keyword evidence="4 11" id="KW-0812">Transmembrane</keyword>
<evidence type="ECO:0000256" key="2">
    <source>
        <dbReference type="ARBA" id="ARBA00022475"/>
    </source>
</evidence>
<keyword evidence="8 11" id="KW-1133">Transmembrane helix</keyword>
<evidence type="ECO:0000256" key="1">
    <source>
        <dbReference type="ARBA" id="ARBA00022448"/>
    </source>
</evidence>
<comment type="subcellular location">
    <subcellularLocation>
        <location evidence="11">Cell membrane</location>
        <topology evidence="11">Single-pass membrane protein</topology>
    </subcellularLocation>
</comment>
<evidence type="ECO:0000313" key="13">
    <source>
        <dbReference type="Proteomes" id="UP001501459"/>
    </source>
</evidence>
<keyword evidence="5 11" id="KW-0547">Nucleotide-binding</keyword>
<evidence type="ECO:0000256" key="8">
    <source>
        <dbReference type="ARBA" id="ARBA00022989"/>
    </source>
</evidence>
<keyword evidence="10 11" id="KW-0472">Membrane</keyword>
<keyword evidence="1 11" id="KW-0813">Transport</keyword>
<evidence type="ECO:0000256" key="3">
    <source>
        <dbReference type="ARBA" id="ARBA00022538"/>
    </source>
</evidence>
<dbReference type="NCBIfam" id="TIGR00681">
    <property type="entry name" value="kdpC"/>
    <property type="match status" value="1"/>
</dbReference>
<dbReference type="EMBL" id="BAAADM010000054">
    <property type="protein sequence ID" value="GAA0445447.1"/>
    <property type="molecule type" value="Genomic_DNA"/>
</dbReference>
<dbReference type="PANTHER" id="PTHR30042">
    <property type="entry name" value="POTASSIUM-TRANSPORTING ATPASE C CHAIN"/>
    <property type="match status" value="1"/>
</dbReference>
<keyword evidence="13" id="KW-1185">Reference proteome</keyword>
<dbReference type="NCBIfam" id="NF001454">
    <property type="entry name" value="PRK00315.1"/>
    <property type="match status" value="1"/>
</dbReference>
<evidence type="ECO:0000256" key="9">
    <source>
        <dbReference type="ARBA" id="ARBA00023065"/>
    </source>
</evidence>
<comment type="caution">
    <text evidence="12">The sequence shown here is derived from an EMBL/GenBank/DDBJ whole genome shotgun (WGS) entry which is preliminary data.</text>
</comment>
<sequence length="191" mass="21065">MKQESHENGLGTIIRISLLIMLLCGLVYPAIMTGIAQATMPNKADGSLIYNEKEEIIGSELIGQHFTEPQYFHGRVSSIKYDASGSNSPNYAPSNPKLLKRVKASMEQWKQNNPKSYVTADLMTNSGSGLDPHISPESAQIQIPRVSEETGISEDKLKQLVQEHIDGPDLGIFGESRVNVLNLNLDLQEML</sequence>
<evidence type="ECO:0000256" key="10">
    <source>
        <dbReference type="ARBA" id="ARBA00023136"/>
    </source>
</evidence>
<protein>
    <recommendedName>
        <fullName evidence="11">Potassium-transporting ATPase KdpC subunit</fullName>
    </recommendedName>
    <alternativeName>
        <fullName evidence="11">ATP phosphohydrolase [potassium-transporting] C chain</fullName>
    </alternativeName>
    <alternativeName>
        <fullName evidence="11">Potassium-binding and translocating subunit C</fullName>
    </alternativeName>
    <alternativeName>
        <fullName evidence="11">Potassium-translocating ATPase C chain</fullName>
    </alternativeName>
</protein>
<keyword evidence="3 11" id="KW-0633">Potassium transport</keyword>
<feature type="transmembrane region" description="Helical" evidence="11">
    <location>
        <begin position="12"/>
        <end position="31"/>
    </location>
</feature>
<proteinExistence type="inferred from homology"/>
<evidence type="ECO:0000256" key="7">
    <source>
        <dbReference type="ARBA" id="ARBA00022958"/>
    </source>
</evidence>
<comment type="similarity">
    <text evidence="11">Belongs to the KdpC family.</text>
</comment>
<evidence type="ECO:0000256" key="6">
    <source>
        <dbReference type="ARBA" id="ARBA00022840"/>
    </source>
</evidence>
<dbReference type="RefSeq" id="WP_343753422.1">
    <property type="nucleotide sequence ID" value="NZ_BAAADM010000054.1"/>
</dbReference>
<organism evidence="12 13">
    <name type="scientific">Lentibacillus halophilus</name>
    <dbReference type="NCBI Taxonomy" id="295065"/>
    <lineage>
        <taxon>Bacteria</taxon>
        <taxon>Bacillati</taxon>
        <taxon>Bacillota</taxon>
        <taxon>Bacilli</taxon>
        <taxon>Bacillales</taxon>
        <taxon>Bacillaceae</taxon>
        <taxon>Lentibacillus</taxon>
    </lineage>
</organism>
<evidence type="ECO:0000256" key="4">
    <source>
        <dbReference type="ARBA" id="ARBA00022692"/>
    </source>
</evidence>
<comment type="subunit">
    <text evidence="11">The system is composed of three essential subunits: KdpA, KdpB and KdpC.</text>
</comment>
<evidence type="ECO:0000313" key="12">
    <source>
        <dbReference type="EMBL" id="GAA0445447.1"/>
    </source>
</evidence>
<dbReference type="PIRSF" id="PIRSF001296">
    <property type="entry name" value="K_ATPase_KdpC"/>
    <property type="match status" value="1"/>
</dbReference>
<reference evidence="13" key="1">
    <citation type="journal article" date="2019" name="Int. J. Syst. Evol. Microbiol.">
        <title>The Global Catalogue of Microorganisms (GCM) 10K type strain sequencing project: providing services to taxonomists for standard genome sequencing and annotation.</title>
        <authorList>
            <consortium name="The Broad Institute Genomics Platform"/>
            <consortium name="The Broad Institute Genome Sequencing Center for Infectious Disease"/>
            <person name="Wu L."/>
            <person name="Ma J."/>
        </authorList>
    </citation>
    <scope>NUCLEOTIDE SEQUENCE [LARGE SCALE GENOMIC DNA]</scope>
    <source>
        <strain evidence="13">JCM 12149</strain>
    </source>
</reference>
<keyword evidence="2 11" id="KW-1003">Cell membrane</keyword>